<evidence type="ECO:0000313" key="1">
    <source>
        <dbReference type="EMBL" id="MBX46518.1"/>
    </source>
</evidence>
<name>A0A2P2NVI3_RHIMU</name>
<organism evidence="1">
    <name type="scientific">Rhizophora mucronata</name>
    <name type="common">Asiatic mangrove</name>
    <dbReference type="NCBI Taxonomy" id="61149"/>
    <lineage>
        <taxon>Eukaryota</taxon>
        <taxon>Viridiplantae</taxon>
        <taxon>Streptophyta</taxon>
        <taxon>Embryophyta</taxon>
        <taxon>Tracheophyta</taxon>
        <taxon>Spermatophyta</taxon>
        <taxon>Magnoliopsida</taxon>
        <taxon>eudicotyledons</taxon>
        <taxon>Gunneridae</taxon>
        <taxon>Pentapetalae</taxon>
        <taxon>rosids</taxon>
        <taxon>fabids</taxon>
        <taxon>Malpighiales</taxon>
        <taxon>Rhizophoraceae</taxon>
        <taxon>Rhizophora</taxon>
    </lineage>
</organism>
<dbReference type="AlphaFoldDB" id="A0A2P2NVI3"/>
<reference evidence="1" key="1">
    <citation type="submission" date="2018-02" db="EMBL/GenBank/DDBJ databases">
        <title>Rhizophora mucronata_Transcriptome.</title>
        <authorList>
            <person name="Meera S.P."/>
            <person name="Sreeshan A."/>
            <person name="Augustine A."/>
        </authorList>
    </citation>
    <scope>NUCLEOTIDE SEQUENCE</scope>
    <source>
        <tissue evidence="1">Leaf</tissue>
    </source>
</reference>
<dbReference type="EMBL" id="GGEC01066034">
    <property type="protein sequence ID" value="MBX46518.1"/>
    <property type="molecule type" value="Transcribed_RNA"/>
</dbReference>
<protein>
    <submittedName>
        <fullName evidence="1">Uncharacterized protein</fullName>
    </submittedName>
</protein>
<accession>A0A2P2NVI3</accession>
<proteinExistence type="predicted"/>
<sequence length="50" mass="5239">MLIQSATEVQALSCEQNCIIGCPGAFSEACIPQSVAWCSNERPAAGILIN</sequence>